<comment type="caution">
    <text evidence="5">The sequence shown here is derived from an EMBL/GenBank/DDBJ whole genome shotgun (WGS) entry which is preliminary data.</text>
</comment>
<reference evidence="5 6" key="1">
    <citation type="submission" date="2019-01" db="EMBL/GenBank/DDBJ databases">
        <title>Pseudoxanthomonas composti sp. nov., isolated from compost.</title>
        <authorList>
            <person name="Yang G."/>
        </authorList>
    </citation>
    <scope>NUCLEOTIDE SEQUENCE [LARGE SCALE GENOMIC DNA]</scope>
    <source>
        <strain evidence="5 6">GSS15</strain>
    </source>
</reference>
<evidence type="ECO:0000313" key="5">
    <source>
        <dbReference type="EMBL" id="RXR06393.1"/>
    </source>
</evidence>
<organism evidence="5 6">
    <name type="scientific">Pseudoxanthomonas composti</name>
    <dbReference type="NCBI Taxonomy" id="2137479"/>
    <lineage>
        <taxon>Bacteria</taxon>
        <taxon>Pseudomonadati</taxon>
        <taxon>Pseudomonadota</taxon>
        <taxon>Gammaproteobacteria</taxon>
        <taxon>Lysobacterales</taxon>
        <taxon>Lysobacteraceae</taxon>
        <taxon>Pseudoxanthomonas</taxon>
    </lineage>
</organism>
<dbReference type="GO" id="GO:0019867">
    <property type="term" value="C:outer membrane"/>
    <property type="evidence" value="ECO:0007669"/>
    <property type="project" value="InterPro"/>
</dbReference>
<feature type="domain" description="Outer membrane protein assembly factor BamE" evidence="4">
    <location>
        <begin position="125"/>
        <end position="175"/>
    </location>
</feature>
<protein>
    <recommendedName>
        <fullName evidence="4">Outer membrane protein assembly factor BamE domain-containing protein</fullName>
    </recommendedName>
</protein>
<evidence type="ECO:0000256" key="3">
    <source>
        <dbReference type="SAM" id="SignalP"/>
    </source>
</evidence>
<evidence type="ECO:0000256" key="2">
    <source>
        <dbReference type="ARBA" id="ARBA00023136"/>
    </source>
</evidence>
<sequence>MRPSAFPLVLCAVLGLAASATPASAADKYSGFLCCNLRTDGSWASDNNYAENGKRILPVGTPVEVTGYGRYRTHIRVDGQKQSIGNDYSRDLDDAAFTKRWVVTEDPKTKIAGYPEKIKTAIANAQITKGMTREQVLMSLGYPMSSENPNLDAKIWRYWRSSFSEFQVQFNGDRVSDVTTDPQTKNLIWVD</sequence>
<proteinExistence type="predicted"/>
<dbReference type="Proteomes" id="UP000289784">
    <property type="component" value="Unassembled WGS sequence"/>
</dbReference>
<name>A0A4Q1JVV0_9GAMM</name>
<keyword evidence="6" id="KW-1185">Reference proteome</keyword>
<gene>
    <name evidence="5" type="ORF">EPA99_07010</name>
</gene>
<dbReference type="OrthoDB" id="9179113at2"/>
<evidence type="ECO:0000256" key="1">
    <source>
        <dbReference type="ARBA" id="ARBA00022729"/>
    </source>
</evidence>
<accession>A0A4Q1JVV0</accession>
<dbReference type="AlphaFoldDB" id="A0A4Q1JVV0"/>
<dbReference type="InterPro" id="IPR007450">
    <property type="entry name" value="BamE_dom"/>
</dbReference>
<dbReference type="InterPro" id="IPR037873">
    <property type="entry name" value="BamE-like"/>
</dbReference>
<keyword evidence="2" id="KW-0472">Membrane</keyword>
<feature type="signal peptide" evidence="3">
    <location>
        <begin position="1"/>
        <end position="25"/>
    </location>
</feature>
<dbReference type="RefSeq" id="WP_129470500.1">
    <property type="nucleotide sequence ID" value="NZ_SAWZ01000003.1"/>
</dbReference>
<dbReference type="Gene3D" id="3.30.1450.10">
    <property type="match status" value="1"/>
</dbReference>
<evidence type="ECO:0000259" key="4">
    <source>
        <dbReference type="Pfam" id="PF04355"/>
    </source>
</evidence>
<dbReference type="Pfam" id="PF04355">
    <property type="entry name" value="BamE"/>
    <property type="match status" value="1"/>
</dbReference>
<keyword evidence="1 3" id="KW-0732">Signal</keyword>
<feature type="chain" id="PRO_5020796904" description="Outer membrane protein assembly factor BamE domain-containing protein" evidence="3">
    <location>
        <begin position="26"/>
        <end position="191"/>
    </location>
</feature>
<evidence type="ECO:0000313" key="6">
    <source>
        <dbReference type="Proteomes" id="UP000289784"/>
    </source>
</evidence>
<dbReference type="EMBL" id="SAWZ01000003">
    <property type="protein sequence ID" value="RXR06393.1"/>
    <property type="molecule type" value="Genomic_DNA"/>
</dbReference>